<evidence type="ECO:0000313" key="3">
    <source>
        <dbReference type="Proteomes" id="UP000828390"/>
    </source>
</evidence>
<dbReference type="Proteomes" id="UP000828390">
    <property type="component" value="Unassembled WGS sequence"/>
</dbReference>
<sequence length="163" mass="18441">MKHTRNHAYTYISLAHTLQNCKKQAHLALKEKNVRSTNVQDAKTKGKAKRQVINCCSTIHDTTDTIPTSLSPENIHATDRPQEHEPTPVHKFRIRKSDQCTCQTVSMTTEHLLLSSTRWSQASSRCGGGHDAQEAQYGGPAAHSYLYTESRRVNLSQQRCRKK</sequence>
<proteinExistence type="predicted"/>
<dbReference type="AlphaFoldDB" id="A0A9D4DDJ8"/>
<evidence type="ECO:0000313" key="2">
    <source>
        <dbReference type="EMBL" id="KAH3746570.1"/>
    </source>
</evidence>
<dbReference type="EMBL" id="JAIWYP010000010">
    <property type="protein sequence ID" value="KAH3746570.1"/>
    <property type="molecule type" value="Genomic_DNA"/>
</dbReference>
<evidence type="ECO:0000256" key="1">
    <source>
        <dbReference type="SAM" id="MobiDB-lite"/>
    </source>
</evidence>
<feature type="region of interest" description="Disordered" evidence="1">
    <location>
        <begin position="66"/>
        <end position="88"/>
    </location>
</feature>
<name>A0A9D4DDJ8_DREPO</name>
<reference evidence="2" key="1">
    <citation type="journal article" date="2019" name="bioRxiv">
        <title>The Genome of the Zebra Mussel, Dreissena polymorpha: A Resource for Invasive Species Research.</title>
        <authorList>
            <person name="McCartney M.A."/>
            <person name="Auch B."/>
            <person name="Kono T."/>
            <person name="Mallez S."/>
            <person name="Zhang Y."/>
            <person name="Obille A."/>
            <person name="Becker A."/>
            <person name="Abrahante J.E."/>
            <person name="Garbe J."/>
            <person name="Badalamenti J.P."/>
            <person name="Herman A."/>
            <person name="Mangelson H."/>
            <person name="Liachko I."/>
            <person name="Sullivan S."/>
            <person name="Sone E.D."/>
            <person name="Koren S."/>
            <person name="Silverstein K.A.T."/>
            <person name="Beckman K.B."/>
            <person name="Gohl D.M."/>
        </authorList>
    </citation>
    <scope>NUCLEOTIDE SEQUENCE</scope>
    <source>
        <strain evidence="2">Duluth1</strain>
        <tissue evidence="2">Whole animal</tissue>
    </source>
</reference>
<reference evidence="2" key="2">
    <citation type="submission" date="2020-11" db="EMBL/GenBank/DDBJ databases">
        <authorList>
            <person name="McCartney M.A."/>
            <person name="Auch B."/>
            <person name="Kono T."/>
            <person name="Mallez S."/>
            <person name="Becker A."/>
            <person name="Gohl D.M."/>
            <person name="Silverstein K.A.T."/>
            <person name="Koren S."/>
            <person name="Bechman K.B."/>
            <person name="Herman A."/>
            <person name="Abrahante J.E."/>
            <person name="Garbe J."/>
        </authorList>
    </citation>
    <scope>NUCLEOTIDE SEQUENCE</scope>
    <source>
        <strain evidence="2">Duluth1</strain>
        <tissue evidence="2">Whole animal</tissue>
    </source>
</reference>
<gene>
    <name evidence="2" type="ORF">DPMN_180979</name>
</gene>
<keyword evidence="3" id="KW-1185">Reference proteome</keyword>
<feature type="compositionally biased region" description="Basic and acidic residues" evidence="1">
    <location>
        <begin position="76"/>
        <end position="88"/>
    </location>
</feature>
<organism evidence="2 3">
    <name type="scientific">Dreissena polymorpha</name>
    <name type="common">Zebra mussel</name>
    <name type="synonym">Mytilus polymorpha</name>
    <dbReference type="NCBI Taxonomy" id="45954"/>
    <lineage>
        <taxon>Eukaryota</taxon>
        <taxon>Metazoa</taxon>
        <taxon>Spiralia</taxon>
        <taxon>Lophotrochozoa</taxon>
        <taxon>Mollusca</taxon>
        <taxon>Bivalvia</taxon>
        <taxon>Autobranchia</taxon>
        <taxon>Heteroconchia</taxon>
        <taxon>Euheterodonta</taxon>
        <taxon>Imparidentia</taxon>
        <taxon>Neoheterodontei</taxon>
        <taxon>Myida</taxon>
        <taxon>Dreissenoidea</taxon>
        <taxon>Dreissenidae</taxon>
        <taxon>Dreissena</taxon>
    </lineage>
</organism>
<comment type="caution">
    <text evidence="2">The sequence shown here is derived from an EMBL/GenBank/DDBJ whole genome shotgun (WGS) entry which is preliminary data.</text>
</comment>
<protein>
    <submittedName>
        <fullName evidence="2">Uncharacterized protein</fullName>
    </submittedName>
</protein>
<accession>A0A9D4DDJ8</accession>